<gene>
    <name evidence="9" type="ORF">ACFOW3_00685</name>
</gene>
<feature type="transmembrane region" description="Helical" evidence="7">
    <location>
        <begin position="305"/>
        <end position="323"/>
    </location>
</feature>
<feature type="transmembrane region" description="Helical" evidence="7">
    <location>
        <begin position="267"/>
        <end position="285"/>
    </location>
</feature>
<dbReference type="PANTHER" id="PTHR40074">
    <property type="entry name" value="O-ACETYLTRANSFERASE WECH"/>
    <property type="match status" value="1"/>
</dbReference>
<keyword evidence="9" id="KW-0808">Transferase</keyword>
<evidence type="ECO:0000313" key="9">
    <source>
        <dbReference type="EMBL" id="MFC3933135.1"/>
    </source>
</evidence>
<keyword evidence="3" id="KW-1003">Cell membrane</keyword>
<feature type="transmembrane region" description="Helical" evidence="7">
    <location>
        <begin position="176"/>
        <end position="194"/>
    </location>
</feature>
<accession>A0ABV8D3M3</accession>
<evidence type="ECO:0000259" key="8">
    <source>
        <dbReference type="Pfam" id="PF01757"/>
    </source>
</evidence>
<dbReference type="PANTHER" id="PTHR40074:SF2">
    <property type="entry name" value="O-ACETYLTRANSFERASE WECH"/>
    <property type="match status" value="1"/>
</dbReference>
<feature type="transmembrane region" description="Helical" evidence="7">
    <location>
        <begin position="12"/>
        <end position="37"/>
    </location>
</feature>
<keyword evidence="6 7" id="KW-0472">Membrane</keyword>
<feature type="transmembrane region" description="Helical" evidence="7">
    <location>
        <begin position="237"/>
        <end position="255"/>
    </location>
</feature>
<proteinExistence type="inferred from homology"/>
<dbReference type="InterPro" id="IPR002656">
    <property type="entry name" value="Acyl_transf_3_dom"/>
</dbReference>
<keyword evidence="5 7" id="KW-1133">Transmembrane helix</keyword>
<feature type="transmembrane region" description="Helical" evidence="7">
    <location>
        <begin position="201"/>
        <end position="225"/>
    </location>
</feature>
<comment type="subcellular location">
    <subcellularLocation>
        <location evidence="1">Cell membrane</location>
        <topology evidence="1">Multi-pass membrane protein</topology>
    </subcellularLocation>
</comment>
<evidence type="ECO:0000256" key="2">
    <source>
        <dbReference type="ARBA" id="ARBA00007400"/>
    </source>
</evidence>
<dbReference type="RefSeq" id="WP_055398147.1">
    <property type="nucleotide sequence ID" value="NZ_JAMXAX010000104.1"/>
</dbReference>
<evidence type="ECO:0000256" key="6">
    <source>
        <dbReference type="ARBA" id="ARBA00023136"/>
    </source>
</evidence>
<comment type="similarity">
    <text evidence="2">Belongs to the acyltransferase 3 family.</text>
</comment>
<keyword evidence="10" id="KW-1185">Reference proteome</keyword>
<keyword evidence="4 7" id="KW-0812">Transmembrane</keyword>
<reference evidence="10" key="1">
    <citation type="journal article" date="2019" name="Int. J. Syst. Evol. Microbiol.">
        <title>The Global Catalogue of Microorganisms (GCM) 10K type strain sequencing project: providing services to taxonomists for standard genome sequencing and annotation.</title>
        <authorList>
            <consortium name="The Broad Institute Genomics Platform"/>
            <consortium name="The Broad Institute Genome Sequencing Center for Infectious Disease"/>
            <person name="Wu L."/>
            <person name="Ma J."/>
        </authorList>
    </citation>
    <scope>NUCLEOTIDE SEQUENCE [LARGE SCALE GENOMIC DNA]</scope>
    <source>
        <strain evidence="10">CCUG 2113</strain>
    </source>
</reference>
<feature type="transmembrane region" description="Helical" evidence="7">
    <location>
        <begin position="81"/>
        <end position="99"/>
    </location>
</feature>
<dbReference type="Proteomes" id="UP001595693">
    <property type="component" value="Unassembled WGS sequence"/>
</dbReference>
<evidence type="ECO:0000256" key="7">
    <source>
        <dbReference type="SAM" id="Phobius"/>
    </source>
</evidence>
<dbReference type="EMBL" id="JBHSAJ010000001">
    <property type="protein sequence ID" value="MFC3933135.1"/>
    <property type="molecule type" value="Genomic_DNA"/>
</dbReference>
<keyword evidence="9" id="KW-0012">Acyltransferase</keyword>
<feature type="transmembrane region" description="Helical" evidence="7">
    <location>
        <begin position="149"/>
        <end position="170"/>
    </location>
</feature>
<evidence type="ECO:0000313" key="10">
    <source>
        <dbReference type="Proteomes" id="UP001595693"/>
    </source>
</evidence>
<evidence type="ECO:0000256" key="5">
    <source>
        <dbReference type="ARBA" id="ARBA00022989"/>
    </source>
</evidence>
<feature type="domain" description="Acyltransferase 3" evidence="8">
    <location>
        <begin position="2"/>
        <end position="323"/>
    </location>
</feature>
<organism evidence="9 10">
    <name type="scientific">Acidovorax facilis</name>
    <dbReference type="NCBI Taxonomy" id="12917"/>
    <lineage>
        <taxon>Bacteria</taxon>
        <taxon>Pseudomonadati</taxon>
        <taxon>Pseudomonadota</taxon>
        <taxon>Betaproteobacteria</taxon>
        <taxon>Burkholderiales</taxon>
        <taxon>Comamonadaceae</taxon>
        <taxon>Acidovorax</taxon>
    </lineage>
</organism>
<dbReference type="GO" id="GO:0016746">
    <property type="term" value="F:acyltransferase activity"/>
    <property type="evidence" value="ECO:0007669"/>
    <property type="project" value="UniProtKB-KW"/>
</dbReference>
<dbReference type="Pfam" id="PF01757">
    <property type="entry name" value="Acyl_transf_3"/>
    <property type="match status" value="1"/>
</dbReference>
<protein>
    <submittedName>
        <fullName evidence="9">Acyltransferase</fullName>
    </submittedName>
</protein>
<evidence type="ECO:0000256" key="1">
    <source>
        <dbReference type="ARBA" id="ARBA00004651"/>
    </source>
</evidence>
<comment type="caution">
    <text evidence="9">The sequence shown here is derived from an EMBL/GenBank/DDBJ whole genome shotgun (WGS) entry which is preliminary data.</text>
</comment>
<sequence>MIWLDVARVVSIMAVVVLHVVGSVVTVAALGSPGWWYGNLYDALVRWCVPVFVMVSGALLLDPRKTECVAEFYRKRAARVLLPLAFWSAVYILWNHRGALAELRAMDVLRSVARGWPHYHLWFLYMILCLYLFVPFLRTLVRNTSRRDLWWLVALMFVLSGVNEFSRVFSGDGAGLFINWFLPYLPYFLCGYLIQTSDRKIPLAVLMAVFGLAVAVTAVGCYWLGRAQGLDRGLYFYGYLSFSVIPMSISLMLMLKQCTLAGGWAQCVQRVAPLTLGVYLVHPILLESFREYGFKPEDHAPLLTVPLVAAVVFGGALVVALVFHRTPWLKRLI</sequence>
<feature type="transmembrane region" description="Helical" evidence="7">
    <location>
        <begin position="43"/>
        <end position="61"/>
    </location>
</feature>
<evidence type="ECO:0000256" key="3">
    <source>
        <dbReference type="ARBA" id="ARBA00022475"/>
    </source>
</evidence>
<name>A0ABV8D3M3_9BURK</name>
<feature type="transmembrane region" description="Helical" evidence="7">
    <location>
        <begin position="119"/>
        <end position="137"/>
    </location>
</feature>
<evidence type="ECO:0000256" key="4">
    <source>
        <dbReference type="ARBA" id="ARBA00022692"/>
    </source>
</evidence>